<gene>
    <name evidence="1" type="ORF">GLOINDRAFT_97266</name>
</gene>
<protein>
    <recommendedName>
        <fullName evidence="2">Methyltransferase domain-containing protein</fullName>
    </recommendedName>
</protein>
<dbReference type="SUPFAM" id="SSF53335">
    <property type="entry name" value="S-adenosyl-L-methionine-dependent methyltransferases"/>
    <property type="match status" value="1"/>
</dbReference>
<dbReference type="AlphaFoldDB" id="U9U4J7"/>
<dbReference type="Gene3D" id="3.40.50.150">
    <property type="entry name" value="Vaccinia Virus protein VP39"/>
    <property type="match status" value="1"/>
</dbReference>
<evidence type="ECO:0008006" key="2">
    <source>
        <dbReference type="Google" id="ProtNLM"/>
    </source>
</evidence>
<dbReference type="CDD" id="cd02440">
    <property type="entry name" value="AdoMet_MTases"/>
    <property type="match status" value="1"/>
</dbReference>
<evidence type="ECO:0000313" key="1">
    <source>
        <dbReference type="EMBL" id="ESA10536.1"/>
    </source>
</evidence>
<accession>U9U4J7</accession>
<dbReference type="InterPro" id="IPR029063">
    <property type="entry name" value="SAM-dependent_MTases_sf"/>
</dbReference>
<proteinExistence type="predicted"/>
<dbReference type="HOGENOM" id="CLU_468631_0_0_1"/>
<name>U9U4J7_RHIID</name>
<dbReference type="eggNOG" id="ENOG502S7WX">
    <property type="taxonomic scope" value="Eukaryota"/>
</dbReference>
<reference evidence="1" key="1">
    <citation type="submission" date="2013-07" db="EMBL/GenBank/DDBJ databases">
        <title>The genome of an arbuscular mycorrhizal fungus provides insights into the evolution of the oldest plant symbiosis.</title>
        <authorList>
            <consortium name="DOE Joint Genome Institute"/>
            <person name="Tisserant E."/>
            <person name="Malbreil M."/>
            <person name="Kuo A."/>
            <person name="Kohler A."/>
            <person name="Symeonidi A."/>
            <person name="Balestrini R."/>
            <person name="Charron P."/>
            <person name="Duensing N."/>
            <person name="Frei-dit-Frey N."/>
            <person name="Gianinazzi-Pearson V."/>
            <person name="Gilbert B."/>
            <person name="Handa Y."/>
            <person name="Hijri M."/>
            <person name="Kaul R."/>
            <person name="Kawaguchi M."/>
            <person name="Krajinski F."/>
            <person name="Lammers P."/>
            <person name="Lapierre D."/>
            <person name="Masclaux F.G."/>
            <person name="Murat C."/>
            <person name="Morin E."/>
            <person name="Ndikumana S."/>
            <person name="Pagni M."/>
            <person name="Petitpierre D."/>
            <person name="Requena N."/>
            <person name="Rosikiewicz P."/>
            <person name="Riley R."/>
            <person name="Saito K."/>
            <person name="San Clemente H."/>
            <person name="Shapiro H."/>
            <person name="van Tuinen D."/>
            <person name="Becard G."/>
            <person name="Bonfante P."/>
            <person name="Paszkowski U."/>
            <person name="Shachar-Hill Y."/>
            <person name="Young J.P."/>
            <person name="Sanders I.R."/>
            <person name="Henrissat B."/>
            <person name="Rensing S.A."/>
            <person name="Grigoriev I.V."/>
            <person name="Corradi N."/>
            <person name="Roux C."/>
            <person name="Martin F."/>
        </authorList>
    </citation>
    <scope>NUCLEOTIDE SEQUENCE</scope>
    <source>
        <strain evidence="1">DAOM 197198</strain>
    </source>
</reference>
<dbReference type="VEuPathDB" id="FungiDB:RhiirFUN_001559"/>
<sequence>MLIHHFIRIGYCLNLYCPFSNLPSYVNIQREEEFDQDNTSIRSLKTSGTHVYDYYVDIHSQTHFFQKRNKSSSGVIVAQEEATSQTLEHDINKHYEEESEDWWEVYRSYKYETTDNLGDLFRVEAQVINKQHAELHDLQKAETQEVYNAGIGFQQFQTNYNTSTIAAAGTIQHQDDDLVDVKQYQRIHVFQYSVRGMLIDEYEEERLAINWKSIYLINGNILANTKIRVNFLLSRTCVNSPKSTLYHWINNSSKKLLLDFRPLHKHYTRRIIPSVCIPFTDLKKHLFELPSKSLPFAVLEPHDNAGITQKLLIDQGWNVPWIFVEGEELWEVSRELGILEEIDDGPNNEFKNRLKWTLFQPSPFLVRTIDRIEESLKHLSSNHVVNCLDIACGNGRDAAWLSSRQTIDWRVTAVDAMSVALDRTRQLASDLDVLFKIQTFHAKIMVDGSVKRYQESLSSQTSMKDGDGASEMIKTRPKFDNIPEKEIEFLNKEYDLVISIRFLRREFLSNMASLVKPRGFLLISTFVNDGRHTYKNPRSNSHRLELGELATKFRKGFEIINDEIELIEDGRPVNSFLARKKI</sequence>
<dbReference type="EMBL" id="KI286995">
    <property type="protein sequence ID" value="ESA10536.1"/>
    <property type="molecule type" value="Genomic_DNA"/>
</dbReference>
<organism evidence="1">
    <name type="scientific">Rhizophagus irregularis (strain DAOM 181602 / DAOM 197198 / MUCL 43194)</name>
    <name type="common">Arbuscular mycorrhizal fungus</name>
    <name type="synonym">Glomus intraradices</name>
    <dbReference type="NCBI Taxonomy" id="747089"/>
    <lineage>
        <taxon>Eukaryota</taxon>
        <taxon>Fungi</taxon>
        <taxon>Fungi incertae sedis</taxon>
        <taxon>Mucoromycota</taxon>
        <taxon>Glomeromycotina</taxon>
        <taxon>Glomeromycetes</taxon>
        <taxon>Glomerales</taxon>
        <taxon>Glomeraceae</taxon>
        <taxon>Rhizophagus</taxon>
    </lineage>
</organism>